<gene>
    <name evidence="1" type="ORF">IMSHALPRED_005732</name>
</gene>
<proteinExistence type="predicted"/>
<evidence type="ECO:0000313" key="1">
    <source>
        <dbReference type="EMBL" id="CAF9922669.1"/>
    </source>
</evidence>
<evidence type="ECO:0000313" key="2">
    <source>
        <dbReference type="Proteomes" id="UP000664534"/>
    </source>
</evidence>
<name>A0A8H3FDP3_9LECA</name>
<comment type="caution">
    <text evidence="1">The sequence shown here is derived from an EMBL/GenBank/DDBJ whole genome shotgun (WGS) entry which is preliminary data.</text>
</comment>
<dbReference type="OrthoDB" id="5342588at2759"/>
<dbReference type="AlphaFoldDB" id="A0A8H3FDP3"/>
<dbReference type="EMBL" id="CAJPDT010000031">
    <property type="protein sequence ID" value="CAF9922669.1"/>
    <property type="molecule type" value="Genomic_DNA"/>
</dbReference>
<protein>
    <submittedName>
        <fullName evidence="1">Uncharacterized protein</fullName>
    </submittedName>
</protein>
<accession>A0A8H3FDP3</accession>
<keyword evidence="2" id="KW-1185">Reference proteome</keyword>
<reference evidence="1" key="1">
    <citation type="submission" date="2021-03" db="EMBL/GenBank/DDBJ databases">
        <authorList>
            <person name="Tagirdzhanova G."/>
        </authorList>
    </citation>
    <scope>NUCLEOTIDE SEQUENCE</scope>
</reference>
<dbReference type="Proteomes" id="UP000664534">
    <property type="component" value="Unassembled WGS sequence"/>
</dbReference>
<sequence length="460" mass="50497">MYDPQVRALLGWEAIIDHHLFYTLRAAQDRDFTYFKVTSALHAQRPVDEKVELRNLLDSDTISEELDNINITKCDASDEAITTYTNALEAAKDQDLDALSWEALLDEQEAQAIETVTQRIKQATEGAKGVIRALPAPAQLTAANVYVEGANIAMTVFNTLCDQIAVVAGKIADFVKKVFTAITKAYDTVKNTVVAGINAIKGLFGFANSVPLVPETSSAKESMYKGYLNWHTDTPMHVASTDFGAICKAVIDNGLTIHDEKLVKSPDGVIESCVSFGFSGQNPIGESLKNFWRETVRNKSKTGYIPSAEGSALEPISHGHGLNGDGGVNGHNGSIGKPGMKHHGKKHRSRCEDLDSYLQLLRKLIGKEITAEFLNGSITYDWTGLDAVRARWLQCSTNVRTKAAAGMQIWNLEHIGIPLPHRNAYIYVIEDDVEYEIEFDLMARAGPTLTDITVRVTGII</sequence>
<organism evidence="1 2">
    <name type="scientific">Imshaugia aleurites</name>
    <dbReference type="NCBI Taxonomy" id="172621"/>
    <lineage>
        <taxon>Eukaryota</taxon>
        <taxon>Fungi</taxon>
        <taxon>Dikarya</taxon>
        <taxon>Ascomycota</taxon>
        <taxon>Pezizomycotina</taxon>
        <taxon>Lecanoromycetes</taxon>
        <taxon>OSLEUM clade</taxon>
        <taxon>Lecanoromycetidae</taxon>
        <taxon>Lecanorales</taxon>
        <taxon>Lecanorineae</taxon>
        <taxon>Parmeliaceae</taxon>
        <taxon>Imshaugia</taxon>
    </lineage>
</organism>